<dbReference type="GO" id="GO:0000111">
    <property type="term" value="C:nucleotide-excision repair factor 2 complex"/>
    <property type="evidence" value="ECO:0007669"/>
    <property type="project" value="TreeGrafter"/>
</dbReference>
<dbReference type="InterPro" id="IPR018328">
    <property type="entry name" value="Rad4_beta-hairpin_dom3"/>
</dbReference>
<accession>B9WEY7</accession>
<feature type="domain" description="Rad4 beta-hairpin" evidence="8">
    <location>
        <begin position="465"/>
        <end position="506"/>
    </location>
</feature>
<dbReference type="InterPro" id="IPR004583">
    <property type="entry name" value="DNA_repair_Rad4"/>
</dbReference>
<evidence type="ECO:0000256" key="2">
    <source>
        <dbReference type="ARBA" id="ARBA00009525"/>
    </source>
</evidence>
<dbReference type="GO" id="GO:0003697">
    <property type="term" value="F:single-stranded DNA binding"/>
    <property type="evidence" value="ECO:0007669"/>
    <property type="project" value="TreeGrafter"/>
</dbReference>
<dbReference type="PANTHER" id="PTHR12135:SF0">
    <property type="entry name" value="DNA REPAIR PROTEIN COMPLEMENTING XP-C CELLS"/>
    <property type="match status" value="1"/>
</dbReference>
<evidence type="ECO:0000256" key="5">
    <source>
        <dbReference type="ARBA" id="ARBA00023242"/>
    </source>
</evidence>
<reference evidence="11 12" key="1">
    <citation type="journal article" date="2009" name="Genome Res.">
        <title>Comparative genomics of the fungal pathogens Candida dubliniensis and Candida albicans.</title>
        <authorList>
            <person name="Jackson A.P."/>
            <person name="Gamble J.A."/>
            <person name="Yeomans T."/>
            <person name="Moran G.P."/>
            <person name="Saunders D."/>
            <person name="Harris D."/>
            <person name="Aslett M."/>
            <person name="Barrell J.F."/>
            <person name="Butler G."/>
            <person name="Citiulo F."/>
            <person name="Coleman D.C."/>
            <person name="de Groot P.W.J."/>
            <person name="Goodwin T.J."/>
            <person name="Quail M.A."/>
            <person name="McQuillan J."/>
            <person name="Munro C.A."/>
            <person name="Pain A."/>
            <person name="Poulter R.T."/>
            <person name="Rajandream M.A."/>
            <person name="Renauld H."/>
            <person name="Spiering M.J."/>
            <person name="Tivey A."/>
            <person name="Gow N.A.R."/>
            <person name="Barrell B."/>
            <person name="Sullivan D.J."/>
            <person name="Berriman M."/>
        </authorList>
    </citation>
    <scope>NUCLEOTIDE SEQUENCE [LARGE SCALE GENOMIC DNA]</scope>
    <source>
        <strain evidence="12">CD36 / ATCC MYA-646 / CBS 7987 / NCPF 3949 / NRRL Y-17841</strain>
    </source>
</reference>
<dbReference type="Gene3D" id="3.30.60.290">
    <property type="entry name" value="Rad4, beta-hairpin domain BHD2"/>
    <property type="match status" value="1"/>
</dbReference>
<feature type="domain" description="Rad4 beta-hairpin" evidence="9">
    <location>
        <begin position="513"/>
        <end position="597"/>
    </location>
</feature>
<organism evidence="11 12">
    <name type="scientific">Candida dubliniensis (strain CD36 / ATCC MYA-646 / CBS 7987 / NCPF 3949 / NRRL Y-17841)</name>
    <name type="common">Yeast</name>
    <dbReference type="NCBI Taxonomy" id="573826"/>
    <lineage>
        <taxon>Eukaryota</taxon>
        <taxon>Fungi</taxon>
        <taxon>Dikarya</taxon>
        <taxon>Ascomycota</taxon>
        <taxon>Saccharomycotina</taxon>
        <taxon>Pichiomycetes</taxon>
        <taxon>Debaryomycetaceae</taxon>
        <taxon>Candida/Lodderomyces clade</taxon>
        <taxon>Candida</taxon>
    </lineage>
</organism>
<evidence type="ECO:0000256" key="4">
    <source>
        <dbReference type="ARBA" id="ARBA00023204"/>
    </source>
</evidence>
<comment type="subcellular location">
    <subcellularLocation>
        <location evidence="1">Nucleus</location>
    </subcellularLocation>
</comment>
<dbReference type="KEGG" id="cdu:CD36_87540"/>
<dbReference type="RefSeq" id="XP_002419654.1">
    <property type="nucleotide sequence ID" value="XM_002419609.1"/>
</dbReference>
<evidence type="ECO:0000256" key="3">
    <source>
        <dbReference type="ARBA" id="ARBA00022763"/>
    </source>
</evidence>
<dbReference type="SMART" id="SM01032">
    <property type="entry name" value="BHD_3"/>
    <property type="match status" value="1"/>
</dbReference>
<dbReference type="SMART" id="SM01031">
    <property type="entry name" value="BHD_2"/>
    <property type="match status" value="1"/>
</dbReference>
<dbReference type="GeneID" id="8046871"/>
<dbReference type="GO" id="GO:0005737">
    <property type="term" value="C:cytoplasm"/>
    <property type="evidence" value="ECO:0007669"/>
    <property type="project" value="TreeGrafter"/>
</dbReference>
<dbReference type="GO" id="GO:0006289">
    <property type="term" value="P:nucleotide-excision repair"/>
    <property type="evidence" value="ECO:0007669"/>
    <property type="project" value="InterPro"/>
</dbReference>
<dbReference type="Pfam" id="PF10405">
    <property type="entry name" value="BHD_3"/>
    <property type="match status" value="1"/>
</dbReference>
<dbReference type="AlphaFoldDB" id="B9WEY7"/>
<dbReference type="InterPro" id="IPR036985">
    <property type="entry name" value="Transglutaminase-like_sf"/>
</dbReference>
<sequence length="714" mass="82656">MSDQHPSLHHRKLLHDINITEESSSRKRRGFTKPETIPADDTSESEEFEDVDLNIVDDSDEFETIDLENIPKETGNDTLVIQIENPNKEEKTHKNLISREERHRRVLLHKMYLIMMLVHGSIRNLWCNNKEIGNSLRLSCVTPQITQLLENNTTASDQVKSRRLLDGLKKLMTIFSAKFRIISQGIIRKDWDELELSQKSDIVSKRTFRKLACNFRGSKDVAAQTFVTLLRGLGLNARLVFSLQPPDYTKITYGPNPGGHDKTTSESSTPKRKTKNLDFQDSEYPVFWVEVWNKYTRQWVSIDPIVMRLIEVCPKRKKSAFEPPPTDERNQLTYVVAFDKFGRVRDVTRRYSYNYNAKTIRKRIEFRSREDKSWYLKVLRYCDFKKSQNVPDIYEQKEFYDRDLAEGMPNNIQAFKNHPLYALEFQLRQDEVIFPKDDTSKCGTFRSKNSSKVFQVYKRSCVHRLRSAKAWYMRGRQLKVGAIPLKSKEEDVRLYAEFQTQLYLPPPVTNGIVPKNQYGNIDVYTKTMLPENSVLIECDENLSMKVLQNAASILDIDYAKAIVSFNFKGKKKKHSITAREGGIVIAKEYEEAMQLTIDNLIEQEEEDQRVLSEANALRNWKYFLLKLRLEDRLNKSHGVVLGTSGADVSTSINEEPDEGGFIVSDTEREEGGFIVSEAETEAGGFVVSDEEPEDYSINVTSDEYSDIDFEYESD</sequence>
<evidence type="ECO:0000256" key="6">
    <source>
        <dbReference type="SAM" id="MobiDB-lite"/>
    </source>
</evidence>
<evidence type="ECO:0000313" key="11">
    <source>
        <dbReference type="EMBL" id="CAX43250.1"/>
    </source>
</evidence>
<dbReference type="InterPro" id="IPR018326">
    <property type="entry name" value="Rad4_beta-hairpin_dom1"/>
</dbReference>
<dbReference type="Pfam" id="PF10403">
    <property type="entry name" value="BHD_1"/>
    <property type="match status" value="1"/>
</dbReference>
<dbReference type="EMBL" id="FM992690">
    <property type="protein sequence ID" value="CAX43250.1"/>
    <property type="molecule type" value="Genomic_DNA"/>
</dbReference>
<dbReference type="InterPro" id="IPR018325">
    <property type="entry name" value="Rad4/PNGase_transGLS-fold"/>
</dbReference>
<dbReference type="SMART" id="SM01030">
    <property type="entry name" value="BHD_1"/>
    <property type="match status" value="1"/>
</dbReference>
<keyword evidence="5" id="KW-0539">Nucleus</keyword>
<dbReference type="Gene3D" id="3.90.260.10">
    <property type="entry name" value="Transglutaminase-like"/>
    <property type="match status" value="1"/>
</dbReference>
<dbReference type="OrthoDB" id="300780at2759"/>
<dbReference type="PANTHER" id="PTHR12135">
    <property type="entry name" value="DNA REPAIR PROTEIN XP-C / RAD4"/>
    <property type="match status" value="1"/>
</dbReference>
<dbReference type="HOGENOM" id="CLU_003639_1_2_1"/>
<feature type="region of interest" description="Disordered" evidence="6">
    <location>
        <begin position="251"/>
        <end position="275"/>
    </location>
</feature>
<dbReference type="Gene3D" id="3.30.70.2460">
    <property type="entry name" value="Rad4, beta-hairpin domain BHD3"/>
    <property type="match status" value="1"/>
</dbReference>
<dbReference type="FunFam" id="3.30.60.290:FF:000004">
    <property type="entry name" value="DNA repair protein Rad4 homologue, putative"/>
    <property type="match status" value="1"/>
</dbReference>
<dbReference type="InterPro" id="IPR042488">
    <property type="entry name" value="Rad4_BHD3_sf"/>
</dbReference>
<dbReference type="Pfam" id="PF03835">
    <property type="entry name" value="Rad4"/>
    <property type="match status" value="1"/>
</dbReference>
<dbReference type="GO" id="GO:0006298">
    <property type="term" value="P:mismatch repair"/>
    <property type="evidence" value="ECO:0007669"/>
    <property type="project" value="TreeGrafter"/>
</dbReference>
<dbReference type="InterPro" id="IPR018327">
    <property type="entry name" value="BHD_2"/>
</dbReference>
<dbReference type="eggNOG" id="KOG2179">
    <property type="taxonomic scope" value="Eukaryota"/>
</dbReference>
<proteinExistence type="inferred from homology"/>
<evidence type="ECO:0000313" key="10">
    <source>
        <dbReference type="CGD" id="CAL0000165555"/>
    </source>
</evidence>
<dbReference type="GO" id="GO:0003684">
    <property type="term" value="F:damaged DNA binding"/>
    <property type="evidence" value="ECO:0007669"/>
    <property type="project" value="InterPro"/>
</dbReference>
<gene>
    <name evidence="10" type="ordered locus">Cd36_87540</name>
    <name evidence="11" type="ORF">CD36_87540</name>
</gene>
<keyword evidence="3" id="KW-0227">DNA damage</keyword>
<evidence type="ECO:0000259" key="9">
    <source>
        <dbReference type="SMART" id="SM01032"/>
    </source>
</evidence>
<feature type="region of interest" description="Disordered" evidence="6">
    <location>
        <begin position="1"/>
        <end position="47"/>
    </location>
</feature>
<evidence type="ECO:0000313" key="12">
    <source>
        <dbReference type="Proteomes" id="UP000002605"/>
    </source>
</evidence>
<evidence type="ECO:0000259" key="7">
    <source>
        <dbReference type="SMART" id="SM01030"/>
    </source>
</evidence>
<dbReference type="InterPro" id="IPR038765">
    <property type="entry name" value="Papain-like_cys_pep_sf"/>
</dbReference>
<comment type="similarity">
    <text evidence="2">Belongs to the XPC family.</text>
</comment>
<keyword evidence="12" id="KW-1185">Reference proteome</keyword>
<dbReference type="SUPFAM" id="SSF54001">
    <property type="entry name" value="Cysteine proteinases"/>
    <property type="match status" value="1"/>
</dbReference>
<protein>
    <submittedName>
        <fullName evidence="11">DNA repair protein Rad4 homologue, putative</fullName>
    </submittedName>
</protein>
<dbReference type="CGD" id="CAL0000165555">
    <property type="gene designation" value="Cd36_87540"/>
</dbReference>
<feature type="domain" description="Rad4 beta-hairpin" evidence="7">
    <location>
        <begin position="404"/>
        <end position="463"/>
    </location>
</feature>
<evidence type="ECO:0000256" key="1">
    <source>
        <dbReference type="ARBA" id="ARBA00004123"/>
    </source>
</evidence>
<dbReference type="Gene3D" id="2.20.20.110">
    <property type="entry name" value="Rad4, beta-hairpin domain BHD1"/>
    <property type="match status" value="1"/>
</dbReference>
<dbReference type="GO" id="GO:0071942">
    <property type="term" value="C:XPC complex"/>
    <property type="evidence" value="ECO:0007669"/>
    <property type="project" value="TreeGrafter"/>
</dbReference>
<evidence type="ECO:0000259" key="8">
    <source>
        <dbReference type="SMART" id="SM01031"/>
    </source>
</evidence>
<keyword evidence="4" id="KW-0234">DNA repair</keyword>
<dbReference type="Proteomes" id="UP000002605">
    <property type="component" value="Chromosome 3"/>
</dbReference>
<name>B9WEY7_CANDC</name>